<feature type="domain" description="TF-B3" evidence="7">
    <location>
        <begin position="1"/>
        <end position="74"/>
    </location>
</feature>
<dbReference type="PANTHER" id="PTHR31674:SF28">
    <property type="entry name" value="TF-B3 DOMAIN-CONTAINING PROTEIN"/>
    <property type="match status" value="1"/>
</dbReference>
<accession>A0A453PXC0</accession>
<evidence type="ECO:0000256" key="1">
    <source>
        <dbReference type="ARBA" id="ARBA00004123"/>
    </source>
</evidence>
<protein>
    <recommendedName>
        <fullName evidence="7">TF-B3 domain-containing protein</fullName>
    </recommendedName>
</protein>
<keyword evidence="3" id="KW-0238">DNA-binding</keyword>
<dbReference type="SUPFAM" id="SSF101936">
    <property type="entry name" value="DNA-binding pseudobarrel domain"/>
    <property type="match status" value="1"/>
</dbReference>
<reference evidence="8" key="3">
    <citation type="journal article" date="2017" name="Nature">
        <title>Genome sequence of the progenitor of the wheat D genome Aegilops tauschii.</title>
        <authorList>
            <person name="Luo M.C."/>
            <person name="Gu Y.Q."/>
            <person name="Puiu D."/>
            <person name="Wang H."/>
            <person name="Twardziok S.O."/>
            <person name="Deal K.R."/>
            <person name="Huo N."/>
            <person name="Zhu T."/>
            <person name="Wang L."/>
            <person name="Wang Y."/>
            <person name="McGuire P.E."/>
            <person name="Liu S."/>
            <person name="Long H."/>
            <person name="Ramasamy R.K."/>
            <person name="Rodriguez J.C."/>
            <person name="Van S.L."/>
            <person name="Yuan L."/>
            <person name="Wang Z."/>
            <person name="Xia Z."/>
            <person name="Xiao L."/>
            <person name="Anderson O.D."/>
            <person name="Ouyang S."/>
            <person name="Liang Y."/>
            <person name="Zimin A.V."/>
            <person name="Pertea G."/>
            <person name="Qi P."/>
            <person name="Bennetzen J.L."/>
            <person name="Dai X."/>
            <person name="Dawson M.W."/>
            <person name="Muller H.G."/>
            <person name="Kugler K."/>
            <person name="Rivarola-Duarte L."/>
            <person name="Spannagl M."/>
            <person name="Mayer K.F.X."/>
            <person name="Lu F.H."/>
            <person name="Bevan M.W."/>
            <person name="Leroy P."/>
            <person name="Li P."/>
            <person name="You F.M."/>
            <person name="Sun Q."/>
            <person name="Liu Z."/>
            <person name="Lyons E."/>
            <person name="Wicker T."/>
            <person name="Salzberg S.L."/>
            <person name="Devos K.M."/>
            <person name="Dvorak J."/>
        </authorList>
    </citation>
    <scope>NUCLEOTIDE SEQUENCE [LARGE SCALE GENOMIC DNA]</scope>
    <source>
        <strain evidence="8">cv. AL8/78</strain>
    </source>
</reference>
<dbReference type="InterPro" id="IPR039218">
    <property type="entry name" value="REM_fam"/>
</dbReference>
<dbReference type="PROSITE" id="PS50863">
    <property type="entry name" value="B3"/>
    <property type="match status" value="1"/>
</dbReference>
<sequence>MLTGREPHKVKLREAGSGLRRLWDVLVVFDGEGHMYLGPGWEQFARAHELQLGHFLVFRYDGDAMFTVKMFDNTMCRMYYQHDDDASKLSASLLPVLLASSTCTTTTPCSHFVAFGQAMGAAAGMTRSSLFWLTTTLLWWWRMTTLLWWWLTMTLLWWWLTTTSRLWCLMMTSQWWCLTMTSSWWWRLQSHSLATGPCQLW</sequence>
<dbReference type="Gene3D" id="2.40.330.10">
    <property type="entry name" value="DNA-binding pseudobarrel domain"/>
    <property type="match status" value="1"/>
</dbReference>
<evidence type="ECO:0000313" key="8">
    <source>
        <dbReference type="EnsemblPlants" id="AET6Gv20899100.2"/>
    </source>
</evidence>
<dbReference type="InterPro" id="IPR015300">
    <property type="entry name" value="DNA-bd_pseudobarrel_sf"/>
</dbReference>
<evidence type="ECO:0000313" key="9">
    <source>
        <dbReference type="Proteomes" id="UP000015105"/>
    </source>
</evidence>
<dbReference type="Proteomes" id="UP000015105">
    <property type="component" value="Chromosome 6D"/>
</dbReference>
<dbReference type="CDD" id="cd10017">
    <property type="entry name" value="B3_DNA"/>
    <property type="match status" value="1"/>
</dbReference>
<evidence type="ECO:0000256" key="3">
    <source>
        <dbReference type="ARBA" id="ARBA00023125"/>
    </source>
</evidence>
<keyword evidence="4" id="KW-0804">Transcription</keyword>
<evidence type="ECO:0000256" key="6">
    <source>
        <dbReference type="SAM" id="Phobius"/>
    </source>
</evidence>
<reference evidence="9" key="1">
    <citation type="journal article" date="2014" name="Science">
        <title>Ancient hybridizations among the ancestral genomes of bread wheat.</title>
        <authorList>
            <consortium name="International Wheat Genome Sequencing Consortium,"/>
            <person name="Marcussen T."/>
            <person name="Sandve S.R."/>
            <person name="Heier L."/>
            <person name="Spannagl M."/>
            <person name="Pfeifer M."/>
            <person name="Jakobsen K.S."/>
            <person name="Wulff B.B."/>
            <person name="Steuernagel B."/>
            <person name="Mayer K.F."/>
            <person name="Olsen O.A."/>
        </authorList>
    </citation>
    <scope>NUCLEOTIDE SEQUENCE [LARGE SCALE GENOMIC DNA]</scope>
    <source>
        <strain evidence="9">cv. AL8/78</strain>
    </source>
</reference>
<keyword evidence="6" id="KW-0472">Membrane</keyword>
<name>A0A453PXC0_AEGTS</name>
<organism evidence="8 9">
    <name type="scientific">Aegilops tauschii subsp. strangulata</name>
    <name type="common">Goatgrass</name>
    <dbReference type="NCBI Taxonomy" id="200361"/>
    <lineage>
        <taxon>Eukaryota</taxon>
        <taxon>Viridiplantae</taxon>
        <taxon>Streptophyta</taxon>
        <taxon>Embryophyta</taxon>
        <taxon>Tracheophyta</taxon>
        <taxon>Spermatophyta</taxon>
        <taxon>Magnoliopsida</taxon>
        <taxon>Liliopsida</taxon>
        <taxon>Poales</taxon>
        <taxon>Poaceae</taxon>
        <taxon>BOP clade</taxon>
        <taxon>Pooideae</taxon>
        <taxon>Triticodae</taxon>
        <taxon>Triticeae</taxon>
        <taxon>Triticinae</taxon>
        <taxon>Aegilops</taxon>
    </lineage>
</organism>
<evidence type="ECO:0000259" key="7">
    <source>
        <dbReference type="PROSITE" id="PS50863"/>
    </source>
</evidence>
<evidence type="ECO:0000256" key="5">
    <source>
        <dbReference type="ARBA" id="ARBA00023242"/>
    </source>
</evidence>
<evidence type="ECO:0000256" key="4">
    <source>
        <dbReference type="ARBA" id="ARBA00023163"/>
    </source>
</evidence>
<dbReference type="GO" id="GO:0003677">
    <property type="term" value="F:DNA binding"/>
    <property type="evidence" value="ECO:0007669"/>
    <property type="project" value="UniProtKB-KW"/>
</dbReference>
<dbReference type="Pfam" id="PF02362">
    <property type="entry name" value="B3"/>
    <property type="match status" value="1"/>
</dbReference>
<comment type="subcellular location">
    <subcellularLocation>
        <location evidence="1">Nucleus</location>
    </subcellularLocation>
</comment>
<evidence type="ECO:0000256" key="2">
    <source>
        <dbReference type="ARBA" id="ARBA00023015"/>
    </source>
</evidence>
<keyword evidence="6" id="KW-1133">Transmembrane helix</keyword>
<dbReference type="InterPro" id="IPR003340">
    <property type="entry name" value="B3_DNA-bd"/>
</dbReference>
<reference evidence="9" key="2">
    <citation type="journal article" date="2017" name="Nat. Plants">
        <title>The Aegilops tauschii genome reveals multiple impacts of transposons.</title>
        <authorList>
            <person name="Zhao G."/>
            <person name="Zou C."/>
            <person name="Li K."/>
            <person name="Wang K."/>
            <person name="Li T."/>
            <person name="Gao L."/>
            <person name="Zhang X."/>
            <person name="Wang H."/>
            <person name="Yang Z."/>
            <person name="Liu X."/>
            <person name="Jiang W."/>
            <person name="Mao L."/>
            <person name="Kong X."/>
            <person name="Jiao Y."/>
            <person name="Jia J."/>
        </authorList>
    </citation>
    <scope>NUCLEOTIDE SEQUENCE [LARGE SCALE GENOMIC DNA]</scope>
    <source>
        <strain evidence="9">cv. AL8/78</strain>
    </source>
</reference>
<dbReference type="EnsemblPlants" id="AET6Gv20899100.2">
    <property type="protein sequence ID" value="AET6Gv20899100.2"/>
    <property type="gene ID" value="AET6Gv20899100"/>
</dbReference>
<dbReference type="GO" id="GO:0005634">
    <property type="term" value="C:nucleus"/>
    <property type="evidence" value="ECO:0007669"/>
    <property type="project" value="UniProtKB-SubCell"/>
</dbReference>
<dbReference type="Gramene" id="AET6Gv20899100.2">
    <property type="protein sequence ID" value="AET6Gv20899100.2"/>
    <property type="gene ID" value="AET6Gv20899100"/>
</dbReference>
<dbReference type="PANTHER" id="PTHR31674">
    <property type="entry name" value="B3 DOMAIN-CONTAINING PROTEIN REM-LIKE 3-RELATED"/>
    <property type="match status" value="1"/>
</dbReference>
<dbReference type="AlphaFoldDB" id="A0A453PXC0"/>
<reference evidence="8" key="5">
    <citation type="journal article" date="2021" name="G3 (Bethesda)">
        <title>Aegilops tauschii genome assembly Aet v5.0 features greater sequence contiguity and improved annotation.</title>
        <authorList>
            <person name="Wang L."/>
            <person name="Zhu T."/>
            <person name="Rodriguez J.C."/>
            <person name="Deal K.R."/>
            <person name="Dubcovsky J."/>
            <person name="McGuire P.E."/>
            <person name="Lux T."/>
            <person name="Spannagl M."/>
            <person name="Mayer K.F.X."/>
            <person name="Baldrich P."/>
            <person name="Meyers B.C."/>
            <person name="Huo N."/>
            <person name="Gu Y.Q."/>
            <person name="Zhou H."/>
            <person name="Devos K.M."/>
            <person name="Bennetzen J.L."/>
            <person name="Unver T."/>
            <person name="Budak H."/>
            <person name="Gulick P.J."/>
            <person name="Galiba G."/>
            <person name="Kalapos B."/>
            <person name="Nelson D.R."/>
            <person name="Li P."/>
            <person name="You F.M."/>
            <person name="Luo M.C."/>
            <person name="Dvorak J."/>
        </authorList>
    </citation>
    <scope>NUCLEOTIDE SEQUENCE [LARGE SCALE GENOMIC DNA]</scope>
    <source>
        <strain evidence="8">cv. AL8/78</strain>
    </source>
</reference>
<keyword evidence="6" id="KW-0812">Transmembrane</keyword>
<reference evidence="8" key="4">
    <citation type="submission" date="2019-03" db="UniProtKB">
        <authorList>
            <consortium name="EnsemblPlants"/>
        </authorList>
    </citation>
    <scope>IDENTIFICATION</scope>
</reference>
<feature type="transmembrane region" description="Helical" evidence="6">
    <location>
        <begin position="130"/>
        <end position="151"/>
    </location>
</feature>
<proteinExistence type="predicted"/>
<keyword evidence="9" id="KW-1185">Reference proteome</keyword>
<keyword evidence="5" id="KW-0539">Nucleus</keyword>
<keyword evidence="2" id="KW-0805">Transcription regulation</keyword>